<evidence type="ECO:0000256" key="2">
    <source>
        <dbReference type="SAM" id="Phobius"/>
    </source>
</evidence>
<feature type="compositionally biased region" description="Gly residues" evidence="1">
    <location>
        <begin position="247"/>
        <end position="258"/>
    </location>
</feature>
<keyword evidence="4" id="KW-1185">Reference proteome</keyword>
<keyword evidence="2" id="KW-0812">Transmembrane</keyword>
<keyword evidence="2" id="KW-1133">Transmembrane helix</keyword>
<name>A0A940ME84_9ACTN</name>
<evidence type="ECO:0000256" key="1">
    <source>
        <dbReference type="SAM" id="MobiDB-lite"/>
    </source>
</evidence>
<feature type="compositionally biased region" description="Low complexity" evidence="1">
    <location>
        <begin position="68"/>
        <end position="78"/>
    </location>
</feature>
<protein>
    <submittedName>
        <fullName evidence="3">Peptidoglycan binding domain-containing protein</fullName>
    </submittedName>
</protein>
<dbReference type="AlphaFoldDB" id="A0A940ME84"/>
<dbReference type="PANTHER" id="PTHR35788:SF1">
    <property type="entry name" value="EXPORTED PROTEIN"/>
    <property type="match status" value="1"/>
</dbReference>
<feature type="compositionally biased region" description="Basic and acidic residues" evidence="1">
    <location>
        <begin position="231"/>
        <end position="243"/>
    </location>
</feature>
<dbReference type="PANTHER" id="PTHR35788">
    <property type="entry name" value="EXPORTED PROTEIN-RELATED"/>
    <property type="match status" value="1"/>
</dbReference>
<feature type="compositionally biased region" description="Low complexity" evidence="1">
    <location>
        <begin position="50"/>
        <end position="60"/>
    </location>
</feature>
<reference evidence="3" key="1">
    <citation type="submission" date="2021-03" db="EMBL/GenBank/DDBJ databases">
        <title>Whole genome sequence of Streptomyces bomunensis MMS17-BM035.</title>
        <authorList>
            <person name="Lee J.H."/>
        </authorList>
    </citation>
    <scope>NUCLEOTIDE SEQUENCE</scope>
    <source>
        <strain evidence="3">MMS17-BM035</strain>
    </source>
</reference>
<dbReference type="InterPro" id="IPR052913">
    <property type="entry name" value="Glycopeptide_resist_protein"/>
</dbReference>
<comment type="caution">
    <text evidence="3">The sequence shown here is derived from an EMBL/GenBank/DDBJ whole genome shotgun (WGS) entry which is preliminary data.</text>
</comment>
<keyword evidence="2" id="KW-0472">Membrane</keyword>
<dbReference type="Proteomes" id="UP000670475">
    <property type="component" value="Unassembled WGS sequence"/>
</dbReference>
<gene>
    <name evidence="3" type="ORF">JFN87_12870</name>
</gene>
<feature type="transmembrane region" description="Helical" evidence="2">
    <location>
        <begin position="288"/>
        <end position="308"/>
    </location>
</feature>
<dbReference type="RefSeq" id="WP_209340151.1">
    <property type="nucleotide sequence ID" value="NZ_JAGIQL010000041.1"/>
</dbReference>
<feature type="non-terminal residue" evidence="3">
    <location>
        <position position="1"/>
    </location>
</feature>
<feature type="compositionally biased region" description="Low complexity" evidence="1">
    <location>
        <begin position="259"/>
        <end position="277"/>
    </location>
</feature>
<evidence type="ECO:0000313" key="3">
    <source>
        <dbReference type="EMBL" id="MBP0458390.1"/>
    </source>
</evidence>
<evidence type="ECO:0000313" key="4">
    <source>
        <dbReference type="Proteomes" id="UP000670475"/>
    </source>
</evidence>
<feature type="region of interest" description="Disordered" evidence="1">
    <location>
        <begin position="1"/>
        <end position="284"/>
    </location>
</feature>
<feature type="compositionally biased region" description="Polar residues" evidence="1">
    <location>
        <begin position="35"/>
        <end position="46"/>
    </location>
</feature>
<dbReference type="EMBL" id="JAGIQL010000041">
    <property type="protein sequence ID" value="MBP0458390.1"/>
    <property type="molecule type" value="Genomic_DNA"/>
</dbReference>
<proteinExistence type="predicted"/>
<feature type="compositionally biased region" description="Polar residues" evidence="1">
    <location>
        <begin position="198"/>
        <end position="214"/>
    </location>
</feature>
<accession>A0A940ME84</accession>
<sequence>SSTDLETAPGAGETGSGQDASPFGDPGHQDPYQDGANQGGANQADPSQPDAYQSDYQADAYRADAYRSDAYQDGAPHTGGPGTPPFGVPGTAGPGPDDRPNGPTAGPATGGSTLGSMPAGPGHTPPFGTPEVPEFGGTPAHGTPAHGTPAHGTPEVPEFGGQRPGAAGTPPRLSDDTAILTPQQLAPEPGTPAAGHVSGSTLSSGAPITPSDQRTAPFPGSGTQGGQGARPRPDLTPRLDDRPAPGQGPGPGSAGPGGPAAAARPAAAAAPAAPAKPAAKKKGRSKPVLGVVALLVIAGGLYGAGLVMSHTDVPKGTTVLGVDIGGSTKDQAVDTLEKRLGKRATLPLKLTVDGKSSTLSPENAGLTLDDQATVQAAAGPDYNPVDVVGSLFGRQRPIDPVMPVDEEKLTAALNGIAGSLGSEREGTITFDTGKPVAVPGKAGTGLDVARAKQSVRDAYRNQVETGSSVSVTLPTVEQQPTISQADIQQAMKDFAKPAMSDLVTIKAPSGASIQFGQISLPKILSMKAVDGKLVDSYDLKALKNAYGSAFDGVKVKRADGSSTAVTPQDIADQLRVALRGKTSAERTREIGSPTKGLTG</sequence>
<organism evidence="3 4">
    <name type="scientific">Streptomyces montanisoli</name>
    <dbReference type="NCBI Taxonomy" id="2798581"/>
    <lineage>
        <taxon>Bacteria</taxon>
        <taxon>Bacillati</taxon>
        <taxon>Actinomycetota</taxon>
        <taxon>Actinomycetes</taxon>
        <taxon>Kitasatosporales</taxon>
        <taxon>Streptomycetaceae</taxon>
        <taxon>Streptomyces</taxon>
    </lineage>
</organism>